<dbReference type="PANTHER" id="PTHR43342">
    <property type="entry name" value="NADH-QUINONE OXIDOREDUCTASE, E SUBUNIT"/>
    <property type="match status" value="1"/>
</dbReference>
<evidence type="ECO:0000313" key="4">
    <source>
        <dbReference type="EMBL" id="TDT70584.1"/>
    </source>
</evidence>
<dbReference type="RefSeq" id="WP_134113019.1">
    <property type="nucleotide sequence ID" value="NZ_SOBG01000004.1"/>
</dbReference>
<organism evidence="4 5">
    <name type="scientific">Hypnocyclicus thermotrophus</name>
    <dbReference type="NCBI Taxonomy" id="1627895"/>
    <lineage>
        <taxon>Bacteria</taxon>
        <taxon>Fusobacteriati</taxon>
        <taxon>Fusobacteriota</taxon>
        <taxon>Fusobacteriia</taxon>
        <taxon>Fusobacteriales</taxon>
        <taxon>Fusobacteriaceae</taxon>
        <taxon>Hypnocyclicus</taxon>
    </lineage>
</organism>
<keyword evidence="1" id="KW-0479">Metal-binding</keyword>
<dbReference type="InterPro" id="IPR042128">
    <property type="entry name" value="NuoE_dom"/>
</dbReference>
<dbReference type="Gene3D" id="3.40.30.10">
    <property type="entry name" value="Glutaredoxin"/>
    <property type="match status" value="1"/>
</dbReference>
<dbReference type="EMBL" id="SOBG01000004">
    <property type="protein sequence ID" value="TDT70584.1"/>
    <property type="molecule type" value="Genomic_DNA"/>
</dbReference>
<dbReference type="InterPro" id="IPR028431">
    <property type="entry name" value="NADP_DH_HndA-like"/>
</dbReference>
<dbReference type="Pfam" id="PF01257">
    <property type="entry name" value="2Fe-2S_thioredx"/>
    <property type="match status" value="1"/>
</dbReference>
<dbReference type="CDD" id="cd03064">
    <property type="entry name" value="TRX_Fd_NuoE"/>
    <property type="match status" value="1"/>
</dbReference>
<evidence type="ECO:0000256" key="3">
    <source>
        <dbReference type="ARBA" id="ARBA00023014"/>
    </source>
</evidence>
<evidence type="ECO:0000313" key="5">
    <source>
        <dbReference type="Proteomes" id="UP000294678"/>
    </source>
</evidence>
<accession>A0AA46I5T0</accession>
<dbReference type="GO" id="GO:0046872">
    <property type="term" value="F:metal ion binding"/>
    <property type="evidence" value="ECO:0007669"/>
    <property type="project" value="UniProtKB-KW"/>
</dbReference>
<comment type="caution">
    <text evidence="4">The sequence shown here is derived from an EMBL/GenBank/DDBJ whole genome shotgun (WGS) entry which is preliminary data.</text>
</comment>
<keyword evidence="3" id="KW-0411">Iron-sulfur</keyword>
<gene>
    <name evidence="4" type="ORF">EV215_1134</name>
</gene>
<keyword evidence="5" id="KW-1185">Reference proteome</keyword>
<sequence length="159" mass="18241">MKISKRVLNDIEFYIKGIKDKRKGLEDILYMAQIEYGYLPNEVQNFISEKTEIPLIEIKECISKSDLLKDDTKNSVLIRVCKGARCSANGSEFILEEFKKQLKIDVGETTSDGITLQIQNCFAKCAIGPNVYINNTHIPKVTVEEVKNIIKRVKMFDYK</sequence>
<dbReference type="InterPro" id="IPR041921">
    <property type="entry name" value="NuoE_N"/>
</dbReference>
<reference evidence="4 5" key="1">
    <citation type="submission" date="2019-03" db="EMBL/GenBank/DDBJ databases">
        <title>Genomic Encyclopedia of Type Strains, Phase IV (KMG-IV): sequencing the most valuable type-strain genomes for metagenomic binning, comparative biology and taxonomic classification.</title>
        <authorList>
            <person name="Goeker M."/>
        </authorList>
    </citation>
    <scope>NUCLEOTIDE SEQUENCE [LARGE SCALE GENOMIC DNA]</scope>
    <source>
        <strain evidence="4 5">DSM 100055</strain>
    </source>
</reference>
<dbReference type="GO" id="GO:0051536">
    <property type="term" value="F:iron-sulfur cluster binding"/>
    <property type="evidence" value="ECO:0007669"/>
    <property type="project" value="UniProtKB-KW"/>
</dbReference>
<name>A0AA46I5T0_9FUSO</name>
<dbReference type="PANTHER" id="PTHR43342:SF2">
    <property type="entry name" value="POTENTIAL NAD-REDUCING HYDROGENASE SUBUNIT"/>
    <property type="match status" value="1"/>
</dbReference>
<protein>
    <submittedName>
        <fullName evidence="4">NADH-quinone oxidoreductase subunit E/NADP-reducing hydrogenase subunit HndA</fullName>
    </submittedName>
</protein>
<evidence type="ECO:0000256" key="1">
    <source>
        <dbReference type="ARBA" id="ARBA00022723"/>
    </source>
</evidence>
<dbReference type="InterPro" id="IPR036249">
    <property type="entry name" value="Thioredoxin-like_sf"/>
</dbReference>
<dbReference type="Gene3D" id="1.10.10.1590">
    <property type="entry name" value="NADH-quinone oxidoreductase subunit E"/>
    <property type="match status" value="1"/>
</dbReference>
<evidence type="ECO:0000256" key="2">
    <source>
        <dbReference type="ARBA" id="ARBA00023004"/>
    </source>
</evidence>
<dbReference type="AlphaFoldDB" id="A0AA46I5T0"/>
<dbReference type="Proteomes" id="UP000294678">
    <property type="component" value="Unassembled WGS sequence"/>
</dbReference>
<proteinExistence type="predicted"/>
<dbReference type="SUPFAM" id="SSF52833">
    <property type="entry name" value="Thioredoxin-like"/>
    <property type="match status" value="1"/>
</dbReference>
<keyword evidence="2" id="KW-0408">Iron</keyword>